<feature type="repeat" description="WD" evidence="6">
    <location>
        <begin position="518"/>
        <end position="550"/>
    </location>
</feature>
<sequence length="599" mass="64236">MYNAHRGMVPGGPNNRLQDLLDQIRQEFENEAGRAGEYERQLSTQLQEMDLVRTKIYQLEQTQLSMKQKYEDELARLQRQLEAAGGPTHTAHVAGSQHGGPSQPQPPTIGHGQGTLFGGIMAGAGAQGPGLAPPPQEAAQPQALPAHGAPPGPPGLNPAPGPPSHPSFGGAYPGPAGVNGYGPQAPQPTASPGPGKPRPGRGPPGPPTPQQNSAAPYPGSPQVPRPTPPPGQLHEPAAALAATAPNVGNNLADLDVEHVPDNFKREGPDWFAIFNPRVRRTLDVNLVHTLPHQSVVCCVRFSHDGRYIATGCNRSAQIFDVQTGQLRAHLQDGSLTEEGDLYIRSVCFSPDGKYLATGAEDKIIRVWDIEARTIRHQFSGHDQDIYSLDFARNGRLIASGSGDRTVRLWDITSNQQVLQLSIEDGVTTVAISPDNRFVAAGSLDKSVRVWDTTSGYLVERLEGDVGHKDSVYSVAFSPNGRDLVSGSLDKTIKMWELSTPPRSIPGTGPKGGKCIRTFEGHKDFVLSVALTPDGQWVLSGSKDRGVQFWDPATGIAQLMLQGHKNSVISVAPSPMGTLFATGSGDMRARIWRYVQFSPD</sequence>
<dbReference type="PROSITE" id="PS00678">
    <property type="entry name" value="WD_REPEATS_1"/>
    <property type="match status" value="4"/>
</dbReference>
<evidence type="ECO:0000259" key="9">
    <source>
        <dbReference type="Pfam" id="PF08581"/>
    </source>
</evidence>
<keyword evidence="7" id="KW-0175">Coiled coil</keyword>
<evidence type="ECO:0000256" key="2">
    <source>
        <dbReference type="ARBA" id="ARBA00022574"/>
    </source>
</evidence>
<dbReference type="InterPro" id="IPR020472">
    <property type="entry name" value="WD40_PAC1"/>
</dbReference>
<dbReference type="PRINTS" id="PR00320">
    <property type="entry name" value="GPROTEINBRPT"/>
</dbReference>
<evidence type="ECO:0000256" key="7">
    <source>
        <dbReference type="SAM" id="Coils"/>
    </source>
</evidence>
<evidence type="ECO:0000256" key="3">
    <source>
        <dbReference type="ARBA" id="ARBA00022737"/>
    </source>
</evidence>
<dbReference type="Gene3D" id="2.130.10.10">
    <property type="entry name" value="YVTN repeat-like/Quinoprotein amine dehydrogenase"/>
    <property type="match status" value="1"/>
</dbReference>
<feature type="domain" description="Transcriptional repressor Tup1 N-terminal" evidence="9">
    <location>
        <begin position="16"/>
        <end position="83"/>
    </location>
</feature>
<feature type="compositionally biased region" description="Gly residues" evidence="8">
    <location>
        <begin position="111"/>
        <end position="128"/>
    </location>
</feature>
<feature type="repeat" description="WD" evidence="6">
    <location>
        <begin position="464"/>
        <end position="499"/>
    </location>
</feature>
<dbReference type="PROSITE" id="PS50294">
    <property type="entry name" value="WD_REPEATS_REGION"/>
    <property type="match status" value="6"/>
</dbReference>
<evidence type="ECO:0000313" key="10">
    <source>
        <dbReference type="EMBL" id="KAF2143043.1"/>
    </source>
</evidence>
<keyword evidence="5" id="KW-0804">Transcription</keyword>
<feature type="repeat" description="WD" evidence="6">
    <location>
        <begin position="426"/>
        <end position="460"/>
    </location>
</feature>
<feature type="region of interest" description="Disordered" evidence="8">
    <location>
        <begin position="85"/>
        <end position="234"/>
    </location>
</feature>
<keyword evidence="2 6" id="KW-0853">WD repeat</keyword>
<dbReference type="PROSITE" id="PS50082">
    <property type="entry name" value="WD_REPEATS_2"/>
    <property type="match status" value="6"/>
</dbReference>
<feature type="compositionally biased region" description="Pro residues" evidence="8">
    <location>
        <begin position="218"/>
        <end position="231"/>
    </location>
</feature>
<accession>A0A6A6BHW2</accession>
<dbReference type="OrthoDB" id="17410at2759"/>
<gene>
    <name evidence="10" type="ORF">K452DRAFT_226209</name>
</gene>
<evidence type="ECO:0000256" key="1">
    <source>
        <dbReference type="ARBA" id="ARBA00022491"/>
    </source>
</evidence>
<dbReference type="InterPro" id="IPR019775">
    <property type="entry name" value="WD40_repeat_CS"/>
</dbReference>
<proteinExistence type="predicted"/>
<dbReference type="Pfam" id="PF08581">
    <property type="entry name" value="Tup_N"/>
    <property type="match status" value="1"/>
</dbReference>
<dbReference type="PANTHER" id="PTHR22847">
    <property type="entry name" value="WD40 REPEAT PROTEIN"/>
    <property type="match status" value="1"/>
</dbReference>
<dbReference type="FunFam" id="2.130.10.10:FF:000111">
    <property type="entry name" value="Transcriptional repressor rco-1"/>
    <property type="match status" value="1"/>
</dbReference>
<evidence type="ECO:0000256" key="5">
    <source>
        <dbReference type="ARBA" id="ARBA00023163"/>
    </source>
</evidence>
<evidence type="ECO:0000256" key="4">
    <source>
        <dbReference type="ARBA" id="ARBA00023015"/>
    </source>
</evidence>
<evidence type="ECO:0000256" key="8">
    <source>
        <dbReference type="SAM" id="MobiDB-lite"/>
    </source>
</evidence>
<dbReference type="InterPro" id="IPR015943">
    <property type="entry name" value="WD40/YVTN_repeat-like_dom_sf"/>
</dbReference>
<dbReference type="PANTHER" id="PTHR22847:SF728">
    <property type="entry name" value="TRANSCRIPTIONAL REPRESSOR TUP11-RELATED"/>
    <property type="match status" value="1"/>
</dbReference>
<dbReference type="SMART" id="SM00320">
    <property type="entry name" value="WD40"/>
    <property type="match status" value="7"/>
</dbReference>
<dbReference type="Gene3D" id="1.20.5.340">
    <property type="match status" value="1"/>
</dbReference>
<organism evidence="10 11">
    <name type="scientific">Aplosporella prunicola CBS 121167</name>
    <dbReference type="NCBI Taxonomy" id="1176127"/>
    <lineage>
        <taxon>Eukaryota</taxon>
        <taxon>Fungi</taxon>
        <taxon>Dikarya</taxon>
        <taxon>Ascomycota</taxon>
        <taxon>Pezizomycotina</taxon>
        <taxon>Dothideomycetes</taxon>
        <taxon>Dothideomycetes incertae sedis</taxon>
        <taxon>Botryosphaeriales</taxon>
        <taxon>Aplosporellaceae</taxon>
        <taxon>Aplosporella</taxon>
    </lineage>
</organism>
<feature type="compositionally biased region" description="Pro residues" evidence="8">
    <location>
        <begin position="185"/>
        <end position="209"/>
    </location>
</feature>
<keyword evidence="1" id="KW-0678">Repressor</keyword>
<dbReference type="RefSeq" id="XP_033398755.1">
    <property type="nucleotide sequence ID" value="XM_033536811.1"/>
</dbReference>
<feature type="compositionally biased region" description="Low complexity" evidence="8">
    <location>
        <begin position="137"/>
        <end position="147"/>
    </location>
</feature>
<feature type="coiled-coil region" evidence="7">
    <location>
        <begin position="14"/>
        <end position="80"/>
    </location>
</feature>
<dbReference type="GeneID" id="54294307"/>
<evidence type="ECO:0000313" key="11">
    <source>
        <dbReference type="Proteomes" id="UP000799438"/>
    </source>
</evidence>
<dbReference type="InterPro" id="IPR001680">
    <property type="entry name" value="WD40_rpt"/>
</dbReference>
<reference evidence="10" key="1">
    <citation type="journal article" date="2020" name="Stud. Mycol.">
        <title>101 Dothideomycetes genomes: a test case for predicting lifestyles and emergence of pathogens.</title>
        <authorList>
            <person name="Haridas S."/>
            <person name="Albert R."/>
            <person name="Binder M."/>
            <person name="Bloem J."/>
            <person name="Labutti K."/>
            <person name="Salamov A."/>
            <person name="Andreopoulos B."/>
            <person name="Baker S."/>
            <person name="Barry K."/>
            <person name="Bills G."/>
            <person name="Bluhm B."/>
            <person name="Cannon C."/>
            <person name="Castanera R."/>
            <person name="Culley D."/>
            <person name="Daum C."/>
            <person name="Ezra D."/>
            <person name="Gonzalez J."/>
            <person name="Henrissat B."/>
            <person name="Kuo A."/>
            <person name="Liang C."/>
            <person name="Lipzen A."/>
            <person name="Lutzoni F."/>
            <person name="Magnuson J."/>
            <person name="Mondo S."/>
            <person name="Nolan M."/>
            <person name="Ohm R."/>
            <person name="Pangilinan J."/>
            <person name="Park H.-J."/>
            <person name="Ramirez L."/>
            <person name="Alfaro M."/>
            <person name="Sun H."/>
            <person name="Tritt A."/>
            <person name="Yoshinaga Y."/>
            <person name="Zwiers L.-H."/>
            <person name="Turgeon B."/>
            <person name="Goodwin S."/>
            <person name="Spatafora J."/>
            <person name="Crous P."/>
            <person name="Grigoriev I."/>
        </authorList>
    </citation>
    <scope>NUCLEOTIDE SEQUENCE</scope>
    <source>
        <strain evidence="10">CBS 121167</strain>
    </source>
</reference>
<keyword evidence="4" id="KW-0805">Transcription regulation</keyword>
<evidence type="ECO:0000256" key="6">
    <source>
        <dbReference type="PROSITE-ProRule" id="PRU00221"/>
    </source>
</evidence>
<dbReference type="AlphaFoldDB" id="A0A6A6BHW2"/>
<protein>
    <recommendedName>
        <fullName evidence="9">Transcriptional repressor Tup1 N-terminal domain-containing protein</fullName>
    </recommendedName>
</protein>
<keyword evidence="11" id="KW-1185">Reference proteome</keyword>
<dbReference type="CDD" id="cd00200">
    <property type="entry name" value="WD40"/>
    <property type="match status" value="1"/>
</dbReference>
<dbReference type="EMBL" id="ML995483">
    <property type="protein sequence ID" value="KAF2143043.1"/>
    <property type="molecule type" value="Genomic_DNA"/>
</dbReference>
<feature type="repeat" description="WD" evidence="6">
    <location>
        <begin position="378"/>
        <end position="419"/>
    </location>
</feature>
<feature type="compositionally biased region" description="Pro residues" evidence="8">
    <location>
        <begin position="148"/>
        <end position="165"/>
    </location>
</feature>
<name>A0A6A6BHW2_9PEZI</name>
<dbReference type="SUPFAM" id="SSF50978">
    <property type="entry name" value="WD40 repeat-like"/>
    <property type="match status" value="1"/>
</dbReference>
<dbReference type="InterPro" id="IPR013890">
    <property type="entry name" value="Tscrpt_rep_Tup1_N"/>
</dbReference>
<feature type="repeat" description="WD" evidence="6">
    <location>
        <begin position="560"/>
        <end position="591"/>
    </location>
</feature>
<keyword evidence="3" id="KW-0677">Repeat</keyword>
<feature type="repeat" description="WD" evidence="6">
    <location>
        <begin position="343"/>
        <end position="377"/>
    </location>
</feature>
<dbReference type="Pfam" id="PF00400">
    <property type="entry name" value="WD40"/>
    <property type="match status" value="7"/>
</dbReference>
<dbReference type="Proteomes" id="UP000799438">
    <property type="component" value="Unassembled WGS sequence"/>
</dbReference>
<dbReference type="InterPro" id="IPR036322">
    <property type="entry name" value="WD40_repeat_dom_sf"/>
</dbReference>